<sequence>MTDGVAMSKGKAVGRDMDMDMDMDMDKVKVKVKVKVMVATWENGGHALLSPSHSQTHPDSPKGPLMQIICTLHHCNSSAVLRLLQVLVRRLRVWNMYPTSTYTSVHRRRPPKAMSCCPWRASPSASSHASLHDSNTLLRRAPFNLHLLSTIERHHPVACNHH</sequence>
<dbReference type="EMBL" id="KZ679677">
    <property type="protein sequence ID" value="PTB57977.1"/>
    <property type="molecule type" value="Genomic_DNA"/>
</dbReference>
<dbReference type="AlphaFoldDB" id="A0A2T4ALM1"/>
<dbReference type="GeneID" id="36623070"/>
<proteinExistence type="predicted"/>
<organism evidence="1 2">
    <name type="scientific">Trichoderma harzianum CBS 226.95</name>
    <dbReference type="NCBI Taxonomy" id="983964"/>
    <lineage>
        <taxon>Eukaryota</taxon>
        <taxon>Fungi</taxon>
        <taxon>Dikarya</taxon>
        <taxon>Ascomycota</taxon>
        <taxon>Pezizomycotina</taxon>
        <taxon>Sordariomycetes</taxon>
        <taxon>Hypocreomycetidae</taxon>
        <taxon>Hypocreales</taxon>
        <taxon>Hypocreaceae</taxon>
        <taxon>Trichoderma</taxon>
    </lineage>
</organism>
<accession>A0A2T4ALM1</accession>
<dbReference type="RefSeq" id="XP_024777654.1">
    <property type="nucleotide sequence ID" value="XM_024914505.1"/>
</dbReference>
<name>A0A2T4ALM1_TRIHA</name>
<reference evidence="1 2" key="1">
    <citation type="submission" date="2016-07" db="EMBL/GenBank/DDBJ databases">
        <title>Multiple horizontal gene transfer events from other fungi enriched the ability of initially mycotrophic Trichoderma (Ascomycota) to feed on dead plant biomass.</title>
        <authorList>
            <consortium name="DOE Joint Genome Institute"/>
            <person name="Aerts A."/>
            <person name="Atanasova L."/>
            <person name="Chenthamara K."/>
            <person name="Zhang J."/>
            <person name="Grujic M."/>
            <person name="Henrissat B."/>
            <person name="Kuo A."/>
            <person name="Salamov A."/>
            <person name="Lipzen A."/>
            <person name="Labutti K."/>
            <person name="Barry K."/>
            <person name="Miao Y."/>
            <person name="Rahimi M.J."/>
            <person name="Shen Q."/>
            <person name="Grigoriev I.V."/>
            <person name="Kubicek C.P."/>
            <person name="Druzhinina I.S."/>
        </authorList>
    </citation>
    <scope>NUCLEOTIDE SEQUENCE [LARGE SCALE GENOMIC DNA]</scope>
    <source>
        <strain evidence="1 2">CBS 226.95</strain>
    </source>
</reference>
<dbReference type="Proteomes" id="UP000241690">
    <property type="component" value="Unassembled WGS sequence"/>
</dbReference>
<evidence type="ECO:0000313" key="2">
    <source>
        <dbReference type="Proteomes" id="UP000241690"/>
    </source>
</evidence>
<protein>
    <submittedName>
        <fullName evidence="1">Uncharacterized protein</fullName>
    </submittedName>
</protein>
<gene>
    <name evidence="1" type="ORF">M431DRAFT_354875</name>
</gene>
<evidence type="ECO:0000313" key="1">
    <source>
        <dbReference type="EMBL" id="PTB57977.1"/>
    </source>
</evidence>
<keyword evidence="2" id="KW-1185">Reference proteome</keyword>